<reference evidence="1 2" key="1">
    <citation type="journal article" date="2010" name="Stand. Genomic Sci.">
        <title>Complete genome sequence of Spirosoma linguale type strain (1).</title>
        <authorList>
            <person name="Lail K."/>
            <person name="Sikorski J."/>
            <person name="Saunders E."/>
            <person name="Lapidus A."/>
            <person name="Glavina Del Rio T."/>
            <person name="Copeland A."/>
            <person name="Tice H."/>
            <person name="Cheng J.-F."/>
            <person name="Lucas S."/>
            <person name="Nolan M."/>
            <person name="Bruce D."/>
            <person name="Goodwin L."/>
            <person name="Pitluck S."/>
            <person name="Ivanova N."/>
            <person name="Mavromatis K."/>
            <person name="Ovchinnikova G."/>
            <person name="Pati A."/>
            <person name="Chen A."/>
            <person name="Palaniappan K."/>
            <person name="Land M."/>
            <person name="Hauser L."/>
            <person name="Chang Y.-J."/>
            <person name="Jeffries C.D."/>
            <person name="Chain P."/>
            <person name="Brettin T."/>
            <person name="Detter J.C."/>
            <person name="Schuetze A."/>
            <person name="Rohde M."/>
            <person name="Tindall B.J."/>
            <person name="Goeker M."/>
            <person name="Bristow J."/>
            <person name="Eisen J.A."/>
            <person name="Markowitz V."/>
            <person name="Hugenholtz P."/>
            <person name="Kyrpides N.C."/>
            <person name="Klenk H.-P."/>
            <person name="Chen F."/>
        </authorList>
    </citation>
    <scope>NUCLEOTIDE SEQUENCE [LARGE SCALE GENOMIC DNA]</scope>
    <source>
        <strain evidence="2">ATCC 33905 / DSM 74 / LMG 10896 / Claus 1</strain>
    </source>
</reference>
<dbReference type="KEGG" id="sli:Slin_2806"/>
<name>D2QJA8_SPILD</name>
<gene>
    <name evidence="1" type="ordered locus">Slin_2806</name>
</gene>
<dbReference type="EMBL" id="CP001769">
    <property type="protein sequence ID" value="ADB38821.1"/>
    <property type="molecule type" value="Genomic_DNA"/>
</dbReference>
<dbReference type="SUPFAM" id="SSF81301">
    <property type="entry name" value="Nucleotidyltransferase"/>
    <property type="match status" value="1"/>
</dbReference>
<dbReference type="AlphaFoldDB" id="D2QJA8"/>
<dbReference type="Gene3D" id="1.20.120.330">
    <property type="entry name" value="Nucleotidyltransferases domain 2"/>
    <property type="match status" value="1"/>
</dbReference>
<dbReference type="HOGENOM" id="CLU_1064611_0_0_10"/>
<keyword evidence="2" id="KW-1185">Reference proteome</keyword>
<organism evidence="1 2">
    <name type="scientific">Spirosoma linguale (strain ATCC 33905 / DSM 74 / LMG 10896 / Claus 1)</name>
    <dbReference type="NCBI Taxonomy" id="504472"/>
    <lineage>
        <taxon>Bacteria</taxon>
        <taxon>Pseudomonadati</taxon>
        <taxon>Bacteroidota</taxon>
        <taxon>Cytophagia</taxon>
        <taxon>Cytophagales</taxon>
        <taxon>Cytophagaceae</taxon>
        <taxon>Spirosoma</taxon>
    </lineage>
</organism>
<evidence type="ECO:0000313" key="1">
    <source>
        <dbReference type="EMBL" id="ADB38821.1"/>
    </source>
</evidence>
<dbReference type="InterPro" id="IPR043519">
    <property type="entry name" value="NT_sf"/>
</dbReference>
<dbReference type="Gene3D" id="3.30.460.10">
    <property type="entry name" value="Beta Polymerase, domain 2"/>
    <property type="match status" value="1"/>
</dbReference>
<accession>D2QJA8</accession>
<dbReference type="RefSeq" id="WP_012927351.1">
    <property type="nucleotide sequence ID" value="NC_013730.1"/>
</dbReference>
<dbReference type="eggNOG" id="COG1708">
    <property type="taxonomic scope" value="Bacteria"/>
</dbReference>
<proteinExistence type="predicted"/>
<sequence>MIAHLSPFQPFIDSAINVCCQDPEAIGLAAGGSWASGELDAYSDLDLVLVLSRKVAPDTEQMQVYASRFGPLLASFRGDHVGEPRLLIALYESPLLHVDIKFLTPDEFYERVENPVILWERDQLLTSILEKSVAVYPPFDFQWTEDRFWVWMHYAALKIGRGEFFEAMDFLSFIRNMVLGPLLHLNHNGLPRGVRRAETTFRSGDLERLQKTVASPNRASLCQSLTEAMNLYADLRDKLAPVTLIKNRKAQTIVTEYLTTIHQ</sequence>
<dbReference type="STRING" id="504472.Slin_2806"/>
<evidence type="ECO:0000313" key="2">
    <source>
        <dbReference type="Proteomes" id="UP000002028"/>
    </source>
</evidence>
<protein>
    <submittedName>
        <fullName evidence="1">Plasmid-related protein</fullName>
    </submittedName>
</protein>
<dbReference type="Proteomes" id="UP000002028">
    <property type="component" value="Chromosome"/>
</dbReference>